<evidence type="ECO:0000256" key="7">
    <source>
        <dbReference type="ARBA" id="ARBA00022989"/>
    </source>
</evidence>
<dbReference type="NCBIfam" id="TIGR00817">
    <property type="entry name" value="tpt"/>
    <property type="match status" value="1"/>
</dbReference>
<keyword evidence="5 9" id="KW-0812">Transmembrane</keyword>
<name>A0A7S3UEY2_9CHLO</name>
<evidence type="ECO:0000256" key="6">
    <source>
        <dbReference type="ARBA" id="ARBA00022946"/>
    </source>
</evidence>
<dbReference type="GO" id="GO:0031969">
    <property type="term" value="C:chloroplast membrane"/>
    <property type="evidence" value="ECO:0007669"/>
    <property type="project" value="UniProtKB-SubCell"/>
</dbReference>
<evidence type="ECO:0000256" key="2">
    <source>
        <dbReference type="ARBA" id="ARBA00022448"/>
    </source>
</evidence>
<keyword evidence="8 9" id="KW-0472">Membrane</keyword>
<accession>A0A7S3UEY2</accession>
<evidence type="ECO:0000259" key="10">
    <source>
        <dbReference type="Pfam" id="PF03151"/>
    </source>
</evidence>
<keyword evidence="3" id="KW-0150">Chloroplast</keyword>
<evidence type="ECO:0000256" key="9">
    <source>
        <dbReference type="SAM" id="Phobius"/>
    </source>
</evidence>
<dbReference type="SUPFAM" id="SSF103481">
    <property type="entry name" value="Multidrug resistance efflux transporter EmrE"/>
    <property type="match status" value="2"/>
</dbReference>
<feature type="transmembrane region" description="Helical" evidence="9">
    <location>
        <begin position="104"/>
        <end position="124"/>
    </location>
</feature>
<evidence type="ECO:0000256" key="1">
    <source>
        <dbReference type="ARBA" id="ARBA00004508"/>
    </source>
</evidence>
<feature type="transmembrane region" description="Helical" evidence="9">
    <location>
        <begin position="136"/>
        <end position="154"/>
    </location>
</feature>
<dbReference type="EMBL" id="HBIS01004279">
    <property type="protein sequence ID" value="CAE0610062.1"/>
    <property type="molecule type" value="Transcribed_RNA"/>
</dbReference>
<evidence type="ECO:0000256" key="3">
    <source>
        <dbReference type="ARBA" id="ARBA00022528"/>
    </source>
</evidence>
<dbReference type="Pfam" id="PF03151">
    <property type="entry name" value="TPT"/>
    <property type="match status" value="1"/>
</dbReference>
<dbReference type="AlphaFoldDB" id="A0A7S3UEY2"/>
<protein>
    <recommendedName>
        <fullName evidence="10">Sugar phosphate transporter domain-containing protein</fullName>
    </recommendedName>
</protein>
<keyword evidence="2" id="KW-0813">Transport</keyword>
<feature type="domain" description="Sugar phosphate transporter" evidence="10">
    <location>
        <begin position="75"/>
        <end position="363"/>
    </location>
</feature>
<dbReference type="GO" id="GO:0015718">
    <property type="term" value="P:monocarboxylic acid transport"/>
    <property type="evidence" value="ECO:0007669"/>
    <property type="project" value="UniProtKB-ARBA"/>
</dbReference>
<feature type="transmembrane region" description="Helical" evidence="9">
    <location>
        <begin position="250"/>
        <end position="271"/>
    </location>
</feature>
<gene>
    <name evidence="11" type="ORF">PSAL00342_LOCUS3885</name>
</gene>
<dbReference type="InterPro" id="IPR004696">
    <property type="entry name" value="Tpt_PEP_transl"/>
</dbReference>
<feature type="transmembrane region" description="Helical" evidence="9">
    <location>
        <begin position="73"/>
        <end position="92"/>
    </location>
</feature>
<dbReference type="PANTHER" id="PTHR11132">
    <property type="entry name" value="SOLUTE CARRIER FAMILY 35"/>
    <property type="match status" value="1"/>
</dbReference>
<feature type="transmembrane region" description="Helical" evidence="9">
    <location>
        <begin position="344"/>
        <end position="363"/>
    </location>
</feature>
<organism evidence="11">
    <name type="scientific">Picocystis salinarum</name>
    <dbReference type="NCBI Taxonomy" id="88271"/>
    <lineage>
        <taxon>Eukaryota</taxon>
        <taxon>Viridiplantae</taxon>
        <taxon>Chlorophyta</taxon>
        <taxon>Picocystophyceae</taxon>
        <taxon>Picocystales</taxon>
        <taxon>Picocystaceae</taxon>
        <taxon>Picocystis</taxon>
    </lineage>
</organism>
<reference evidence="11" key="1">
    <citation type="submission" date="2021-01" db="EMBL/GenBank/DDBJ databases">
        <authorList>
            <person name="Corre E."/>
            <person name="Pelletier E."/>
            <person name="Niang G."/>
            <person name="Scheremetjew M."/>
            <person name="Finn R."/>
            <person name="Kale V."/>
            <person name="Holt S."/>
            <person name="Cochrane G."/>
            <person name="Meng A."/>
            <person name="Brown T."/>
            <person name="Cohen L."/>
        </authorList>
    </citation>
    <scope>NUCLEOTIDE SEQUENCE</scope>
    <source>
        <strain evidence="11">CCMP1897</strain>
    </source>
</reference>
<keyword evidence="4" id="KW-0934">Plastid</keyword>
<sequence>MARSLATSRALLRPHKASPLRPVAMARNLAKHGSRPAVKTWRNVRLHAASAGGSEAEGEDGGVQVASPVAKTMLLGGLFGAWYLFNIFFNIYNKQVLKVFPNPVTCTWIQFTVGSFLTLAMWTLKLHPKPKVDKDMLLTILPLAVVHTLGNLLTNVSLGKVAVSFTHTIKAMEPFFSVLLSSVFLGDAPTLPIVLSLLPVVGGVALASATEASFNWAGFVSAMGSNITFQSRNVLSKKFMGQKKGSLDNINLFSVITLMSGFLIVPVMLLTEGVAFTPNQLAAANLNVKEVVTRAAMAGFFFHAYQQVSYMILQRVTPVTHSVGNCVKRVVVIVSSVLFFRTPVSTLNAVGTALALTGVFLYSRVKTMQGKKKA</sequence>
<dbReference type="GO" id="GO:0015605">
    <property type="term" value="F:organophosphate ester transmembrane transporter activity"/>
    <property type="evidence" value="ECO:0007669"/>
    <property type="project" value="UniProtKB-ARBA"/>
</dbReference>
<dbReference type="InterPro" id="IPR037185">
    <property type="entry name" value="EmrE-like"/>
</dbReference>
<dbReference type="GO" id="GO:0046943">
    <property type="term" value="F:carboxylic acid transmembrane transporter activity"/>
    <property type="evidence" value="ECO:0007669"/>
    <property type="project" value="UniProtKB-ARBA"/>
</dbReference>
<dbReference type="InterPro" id="IPR050186">
    <property type="entry name" value="TPT_transporter"/>
</dbReference>
<comment type="subcellular location">
    <subcellularLocation>
        <location evidence="1">Plastid</location>
        <location evidence="1">Chloroplast membrane</location>
        <topology evidence="1">Multi-pass membrane protein</topology>
    </subcellularLocation>
</comment>
<keyword evidence="7 9" id="KW-1133">Transmembrane helix</keyword>
<keyword evidence="6" id="KW-0809">Transit peptide</keyword>
<evidence type="ECO:0000313" key="11">
    <source>
        <dbReference type="EMBL" id="CAE0610062.1"/>
    </source>
</evidence>
<dbReference type="InterPro" id="IPR004853">
    <property type="entry name" value="Sugar_P_trans_dom"/>
</dbReference>
<feature type="transmembrane region" description="Helical" evidence="9">
    <location>
        <begin position="213"/>
        <end position="229"/>
    </location>
</feature>
<evidence type="ECO:0000256" key="8">
    <source>
        <dbReference type="ARBA" id="ARBA00023136"/>
    </source>
</evidence>
<proteinExistence type="predicted"/>
<evidence type="ECO:0000256" key="5">
    <source>
        <dbReference type="ARBA" id="ARBA00022692"/>
    </source>
</evidence>
<evidence type="ECO:0000256" key="4">
    <source>
        <dbReference type="ARBA" id="ARBA00022640"/>
    </source>
</evidence>
<feature type="transmembrane region" description="Helical" evidence="9">
    <location>
        <begin position="175"/>
        <end position="201"/>
    </location>
</feature>